<protein>
    <submittedName>
        <fullName evidence="2">Stress protein</fullName>
    </submittedName>
</protein>
<reference evidence="2 3" key="1">
    <citation type="submission" date="2018-10" db="EMBL/GenBank/DDBJ databases">
        <title>Isolation from cow dung.</title>
        <authorList>
            <person name="Ling L."/>
        </authorList>
    </citation>
    <scope>NUCLEOTIDE SEQUENCE [LARGE SCALE GENOMIC DNA]</scope>
    <source>
        <strain evidence="2 3">NEAU-LL90</strain>
    </source>
</reference>
<organism evidence="2 3">
    <name type="scientific">Nocardia stercoris</name>
    <dbReference type="NCBI Taxonomy" id="2483361"/>
    <lineage>
        <taxon>Bacteria</taxon>
        <taxon>Bacillati</taxon>
        <taxon>Actinomycetota</taxon>
        <taxon>Actinomycetes</taxon>
        <taxon>Mycobacteriales</taxon>
        <taxon>Nocardiaceae</taxon>
        <taxon>Nocardia</taxon>
    </lineage>
</organism>
<evidence type="ECO:0000259" key="1">
    <source>
        <dbReference type="Pfam" id="PF16242"/>
    </source>
</evidence>
<evidence type="ECO:0000313" key="2">
    <source>
        <dbReference type="EMBL" id="RMI30583.1"/>
    </source>
</evidence>
<dbReference type="InterPro" id="IPR012349">
    <property type="entry name" value="Split_barrel_FMN-bd"/>
</dbReference>
<accession>A0A3M2L235</accession>
<sequence length="166" mass="18249">MLIGGGSTVDPAEWYDVARRILDANRTGFLTTVCGGARTRMVEHKLDDAGIWFATSPRSRKFADIRSDPAVTYAVEDRAAGAYVTLYGPATVVDDLATRREQWSERARPYFPGGPEGDDFVLIRLVPDRIELWSLADSVLPEPRGLVPAVLVRSGDDWAVAAAERQ</sequence>
<dbReference type="PANTHER" id="PTHR34818">
    <property type="entry name" value="PROTEIN BLI-3"/>
    <property type="match status" value="1"/>
</dbReference>
<dbReference type="InterPro" id="IPR038725">
    <property type="entry name" value="YdaG_split_barrel_FMN-bd"/>
</dbReference>
<proteinExistence type="predicted"/>
<keyword evidence="3" id="KW-1185">Reference proteome</keyword>
<feature type="domain" description="General stress protein FMN-binding split barrel" evidence="1">
    <location>
        <begin position="21"/>
        <end position="137"/>
    </location>
</feature>
<comment type="caution">
    <text evidence="2">The sequence shown here is derived from an EMBL/GenBank/DDBJ whole genome shotgun (WGS) entry which is preliminary data.</text>
</comment>
<name>A0A3M2L235_9NOCA</name>
<dbReference type="InterPro" id="IPR052917">
    <property type="entry name" value="Stress-Dev_Protein"/>
</dbReference>
<dbReference type="Pfam" id="PF16242">
    <property type="entry name" value="Pyrid_ox_like"/>
    <property type="match status" value="1"/>
</dbReference>
<dbReference type="SUPFAM" id="SSF50475">
    <property type="entry name" value="FMN-binding split barrel"/>
    <property type="match status" value="1"/>
</dbReference>
<dbReference type="EMBL" id="RFFH01000009">
    <property type="protein sequence ID" value="RMI30583.1"/>
    <property type="molecule type" value="Genomic_DNA"/>
</dbReference>
<dbReference type="AlphaFoldDB" id="A0A3M2L235"/>
<dbReference type="Gene3D" id="2.30.110.10">
    <property type="entry name" value="Electron Transport, Fmn-binding Protein, Chain A"/>
    <property type="match status" value="1"/>
</dbReference>
<evidence type="ECO:0000313" key="3">
    <source>
        <dbReference type="Proteomes" id="UP000279275"/>
    </source>
</evidence>
<dbReference type="PANTHER" id="PTHR34818:SF1">
    <property type="entry name" value="PROTEIN BLI-3"/>
    <property type="match status" value="1"/>
</dbReference>
<gene>
    <name evidence="2" type="ORF">EBN03_21170</name>
</gene>
<dbReference type="Proteomes" id="UP000279275">
    <property type="component" value="Unassembled WGS sequence"/>
</dbReference>